<dbReference type="Proteomes" id="UP000789920">
    <property type="component" value="Unassembled WGS sequence"/>
</dbReference>
<sequence>CVQLRLSDNDAEEYESWQELMTKIKEGILTSFDQHVSQYEEDIRRFDSQRSMIGWNYYRALAWFGDFGATDVKDDSANILDVKKKPYRDLMRQNKLPEFDFRCYLFARQCHLLGRLQRPVDI</sequence>
<comment type="caution">
    <text evidence="1">The sequence shown here is derived from an EMBL/GenBank/DDBJ whole genome shotgun (WGS) entry which is preliminary data.</text>
</comment>
<reference evidence="1" key="1">
    <citation type="submission" date="2021-06" db="EMBL/GenBank/DDBJ databases">
        <authorList>
            <person name="Kallberg Y."/>
            <person name="Tangrot J."/>
            <person name="Rosling A."/>
        </authorList>
    </citation>
    <scope>NUCLEOTIDE SEQUENCE</scope>
    <source>
        <strain evidence="1">MA461A</strain>
    </source>
</reference>
<keyword evidence="2" id="KW-1185">Reference proteome</keyword>
<accession>A0ACA9RDT8</accession>
<organism evidence="1 2">
    <name type="scientific">Racocetra persica</name>
    <dbReference type="NCBI Taxonomy" id="160502"/>
    <lineage>
        <taxon>Eukaryota</taxon>
        <taxon>Fungi</taxon>
        <taxon>Fungi incertae sedis</taxon>
        <taxon>Mucoromycota</taxon>
        <taxon>Glomeromycotina</taxon>
        <taxon>Glomeromycetes</taxon>
        <taxon>Diversisporales</taxon>
        <taxon>Gigasporaceae</taxon>
        <taxon>Racocetra</taxon>
    </lineage>
</organism>
<name>A0ACA9RDT8_9GLOM</name>
<feature type="non-terminal residue" evidence="1">
    <location>
        <position position="122"/>
    </location>
</feature>
<protein>
    <submittedName>
        <fullName evidence="1">1363_t:CDS:1</fullName>
    </submittedName>
</protein>
<evidence type="ECO:0000313" key="2">
    <source>
        <dbReference type="Proteomes" id="UP000789920"/>
    </source>
</evidence>
<evidence type="ECO:0000313" key="1">
    <source>
        <dbReference type="EMBL" id="CAG8788322.1"/>
    </source>
</evidence>
<gene>
    <name evidence="1" type="ORF">RPERSI_LOCUS18687</name>
</gene>
<feature type="non-terminal residue" evidence="1">
    <location>
        <position position="1"/>
    </location>
</feature>
<dbReference type="EMBL" id="CAJVQC010049936">
    <property type="protein sequence ID" value="CAG8788322.1"/>
    <property type="molecule type" value="Genomic_DNA"/>
</dbReference>
<proteinExistence type="predicted"/>